<dbReference type="AlphaFoldDB" id="A0A251T3L4"/>
<gene>
    <name evidence="3" type="ORF">HannXRQ_Chr12g0373121</name>
    <name evidence="2" type="ORF">HanXRQr2_Chr09g0396471</name>
</gene>
<reference evidence="3" key="2">
    <citation type="submission" date="2017-02" db="EMBL/GenBank/DDBJ databases">
        <title>Sunflower complete genome.</title>
        <authorList>
            <person name="Langlade N."/>
            <person name="Munos S."/>
        </authorList>
    </citation>
    <scope>NUCLEOTIDE SEQUENCE [LARGE SCALE GENOMIC DNA]</scope>
    <source>
        <tissue evidence="3">Leaves</tissue>
    </source>
</reference>
<proteinExistence type="predicted"/>
<feature type="region of interest" description="Disordered" evidence="1">
    <location>
        <begin position="36"/>
        <end position="59"/>
    </location>
</feature>
<dbReference type="Proteomes" id="UP000215914">
    <property type="component" value="Chromosome 12"/>
</dbReference>
<accession>A0A251T3L4</accession>
<evidence type="ECO:0000313" key="3">
    <source>
        <dbReference type="EMBL" id="OTG05399.1"/>
    </source>
</evidence>
<evidence type="ECO:0000256" key="1">
    <source>
        <dbReference type="SAM" id="MobiDB-lite"/>
    </source>
</evidence>
<feature type="compositionally biased region" description="Basic and acidic residues" evidence="1">
    <location>
        <begin position="41"/>
        <end position="59"/>
    </location>
</feature>
<dbReference type="EMBL" id="CM007901">
    <property type="protein sequence ID" value="OTG05399.1"/>
    <property type="molecule type" value="Genomic_DNA"/>
</dbReference>
<feature type="region of interest" description="Disordered" evidence="1">
    <location>
        <begin position="1"/>
        <end position="21"/>
    </location>
</feature>
<dbReference type="Gramene" id="mRNA:HanXRQr2_Chr09g0396471">
    <property type="protein sequence ID" value="mRNA:HanXRQr2_Chr09g0396471"/>
    <property type="gene ID" value="HanXRQr2_Chr09g0396471"/>
</dbReference>
<dbReference type="EMBL" id="MNCJ02000324">
    <property type="protein sequence ID" value="KAF5791585.1"/>
    <property type="molecule type" value="Genomic_DNA"/>
</dbReference>
<evidence type="ECO:0000313" key="4">
    <source>
        <dbReference type="Proteomes" id="UP000215914"/>
    </source>
</evidence>
<reference evidence="2" key="3">
    <citation type="submission" date="2020-06" db="EMBL/GenBank/DDBJ databases">
        <title>Helianthus annuus Genome sequencing and assembly Release 2.</title>
        <authorList>
            <person name="Gouzy J."/>
            <person name="Langlade N."/>
            <person name="Munos S."/>
        </authorList>
    </citation>
    <scope>NUCLEOTIDE SEQUENCE</scope>
    <source>
        <tissue evidence="2">Leaves</tissue>
    </source>
</reference>
<evidence type="ECO:0000313" key="2">
    <source>
        <dbReference type="EMBL" id="KAF5791585.1"/>
    </source>
</evidence>
<sequence>MGVVPIPSSSGDEPPSTPPPSVIVLIVEMSPFATNQSGPVKVEEEATKKRCTEEKEAMK</sequence>
<protein>
    <submittedName>
        <fullName evidence="3">Uncharacterized protein</fullName>
    </submittedName>
</protein>
<organism evidence="3 4">
    <name type="scientific">Helianthus annuus</name>
    <name type="common">Common sunflower</name>
    <dbReference type="NCBI Taxonomy" id="4232"/>
    <lineage>
        <taxon>Eukaryota</taxon>
        <taxon>Viridiplantae</taxon>
        <taxon>Streptophyta</taxon>
        <taxon>Embryophyta</taxon>
        <taxon>Tracheophyta</taxon>
        <taxon>Spermatophyta</taxon>
        <taxon>Magnoliopsida</taxon>
        <taxon>eudicotyledons</taxon>
        <taxon>Gunneridae</taxon>
        <taxon>Pentapetalae</taxon>
        <taxon>asterids</taxon>
        <taxon>campanulids</taxon>
        <taxon>Asterales</taxon>
        <taxon>Asteraceae</taxon>
        <taxon>Asteroideae</taxon>
        <taxon>Heliantheae alliance</taxon>
        <taxon>Heliantheae</taxon>
        <taxon>Helianthus</taxon>
    </lineage>
</organism>
<keyword evidence="4" id="KW-1185">Reference proteome</keyword>
<dbReference type="InParanoid" id="A0A251T3L4"/>
<reference evidence="2 4" key="1">
    <citation type="journal article" date="2017" name="Nature">
        <title>The sunflower genome provides insights into oil metabolism, flowering and Asterid evolution.</title>
        <authorList>
            <person name="Badouin H."/>
            <person name="Gouzy J."/>
            <person name="Grassa C.J."/>
            <person name="Murat F."/>
            <person name="Staton S.E."/>
            <person name="Cottret L."/>
            <person name="Lelandais-Briere C."/>
            <person name="Owens G.L."/>
            <person name="Carrere S."/>
            <person name="Mayjonade B."/>
            <person name="Legrand L."/>
            <person name="Gill N."/>
            <person name="Kane N.C."/>
            <person name="Bowers J.E."/>
            <person name="Hubner S."/>
            <person name="Bellec A."/>
            <person name="Berard A."/>
            <person name="Berges H."/>
            <person name="Blanchet N."/>
            <person name="Boniface M.C."/>
            <person name="Brunel D."/>
            <person name="Catrice O."/>
            <person name="Chaidir N."/>
            <person name="Claudel C."/>
            <person name="Donnadieu C."/>
            <person name="Faraut T."/>
            <person name="Fievet G."/>
            <person name="Helmstetter N."/>
            <person name="King M."/>
            <person name="Knapp S.J."/>
            <person name="Lai Z."/>
            <person name="Le Paslier M.C."/>
            <person name="Lippi Y."/>
            <person name="Lorenzon L."/>
            <person name="Mandel J.R."/>
            <person name="Marage G."/>
            <person name="Marchand G."/>
            <person name="Marquand E."/>
            <person name="Bret-Mestries E."/>
            <person name="Morien E."/>
            <person name="Nambeesan S."/>
            <person name="Nguyen T."/>
            <person name="Pegot-Espagnet P."/>
            <person name="Pouilly N."/>
            <person name="Raftis F."/>
            <person name="Sallet E."/>
            <person name="Schiex T."/>
            <person name="Thomas J."/>
            <person name="Vandecasteele C."/>
            <person name="Vares D."/>
            <person name="Vear F."/>
            <person name="Vautrin S."/>
            <person name="Crespi M."/>
            <person name="Mangin B."/>
            <person name="Burke J.M."/>
            <person name="Salse J."/>
            <person name="Munos S."/>
            <person name="Vincourt P."/>
            <person name="Rieseberg L.H."/>
            <person name="Langlade N.B."/>
        </authorList>
    </citation>
    <scope>NUCLEOTIDE SEQUENCE [LARGE SCALE GENOMIC DNA]</scope>
    <source>
        <strain evidence="4">cv. SF193</strain>
        <tissue evidence="2">Leaves</tissue>
    </source>
</reference>
<name>A0A251T3L4_HELAN</name>